<reference evidence="1 2" key="1">
    <citation type="submission" date="2023-07" db="EMBL/GenBank/DDBJ databases">
        <authorList>
            <person name="Peeters C."/>
        </authorList>
    </citation>
    <scope>NUCLEOTIDE SEQUENCE [LARGE SCALE GENOMIC DNA]</scope>
    <source>
        <strain evidence="1 2">LMG 18095</strain>
    </source>
</reference>
<gene>
    <name evidence="1" type="ORF">LMG18095_04205</name>
</gene>
<sequence>MPIRKGYSLQKGPSKAFPLISFSLNSERPEVFLPKVERELKRKDFRGVLLVDTLACNGMTSRRFFVGEFDGEHLRHSTVKVLPLSHLDTETQQFCLRFYASHLHDLEDSILTPVQRFKLKREASSLGDV</sequence>
<evidence type="ECO:0000313" key="1">
    <source>
        <dbReference type="EMBL" id="CAJ0805128.1"/>
    </source>
</evidence>
<name>A0ABM9JUL1_9RALS</name>
<accession>A0ABM9JUL1</accession>
<dbReference type="Proteomes" id="UP001189773">
    <property type="component" value="Unassembled WGS sequence"/>
</dbReference>
<keyword evidence="2" id="KW-1185">Reference proteome</keyword>
<protein>
    <submittedName>
        <fullName evidence="1">Uncharacterized protein</fullName>
    </submittedName>
</protein>
<dbReference type="Pfam" id="PF15933">
    <property type="entry name" value="RnlB_antitoxin"/>
    <property type="match status" value="1"/>
</dbReference>
<dbReference type="RefSeq" id="WP_430715399.1">
    <property type="nucleotide sequence ID" value="NZ_CATZAR010000019.1"/>
</dbReference>
<comment type="caution">
    <text evidence="1">The sequence shown here is derived from an EMBL/GenBank/DDBJ whole genome shotgun (WGS) entry which is preliminary data.</text>
</comment>
<dbReference type="EMBL" id="CATZAR010000019">
    <property type="protein sequence ID" value="CAJ0805128.1"/>
    <property type="molecule type" value="Genomic_DNA"/>
</dbReference>
<evidence type="ECO:0000313" key="2">
    <source>
        <dbReference type="Proteomes" id="UP001189773"/>
    </source>
</evidence>
<dbReference type="InterPro" id="IPR031834">
    <property type="entry name" value="RnlB/LsoB_antitoxin"/>
</dbReference>
<organism evidence="1 2">
    <name type="scientific">Ralstonia thomasii</name>
    <dbReference type="NCBI Taxonomy" id="3058596"/>
    <lineage>
        <taxon>Bacteria</taxon>
        <taxon>Pseudomonadati</taxon>
        <taxon>Pseudomonadota</taxon>
        <taxon>Betaproteobacteria</taxon>
        <taxon>Burkholderiales</taxon>
        <taxon>Burkholderiaceae</taxon>
        <taxon>Ralstonia</taxon>
    </lineage>
</organism>
<proteinExistence type="predicted"/>